<organism evidence="16 17">
    <name type="scientific">Drosophila pseudoobscura pseudoobscura</name>
    <name type="common">Fruit fly</name>
    <dbReference type="NCBI Taxonomy" id="46245"/>
    <lineage>
        <taxon>Eukaryota</taxon>
        <taxon>Metazoa</taxon>
        <taxon>Ecdysozoa</taxon>
        <taxon>Arthropoda</taxon>
        <taxon>Hexapoda</taxon>
        <taxon>Insecta</taxon>
        <taxon>Pterygota</taxon>
        <taxon>Neoptera</taxon>
        <taxon>Endopterygota</taxon>
        <taxon>Diptera</taxon>
        <taxon>Brachycera</taxon>
        <taxon>Muscomorpha</taxon>
        <taxon>Ephydroidea</taxon>
        <taxon>Drosophilidae</taxon>
        <taxon>Drosophila</taxon>
        <taxon>Sophophora</taxon>
    </lineage>
</organism>
<dbReference type="InParanoid" id="A0A6I8UB86"/>
<dbReference type="CDD" id="cd03880">
    <property type="entry name" value="M28_QC_like"/>
    <property type="match status" value="1"/>
</dbReference>
<keyword evidence="8" id="KW-0479">Metal-binding</keyword>
<proteinExistence type="inferred from homology"/>
<dbReference type="Pfam" id="PF04389">
    <property type="entry name" value="Peptidase_M28"/>
    <property type="match status" value="1"/>
</dbReference>
<dbReference type="PANTHER" id="PTHR12283">
    <property type="entry name" value="GLUTAMINYL-PEPTIDE CYCLOTRANSFERASE"/>
    <property type="match status" value="1"/>
</dbReference>
<keyword evidence="9" id="KW-0862">Zinc</keyword>
<evidence type="ECO:0000256" key="12">
    <source>
        <dbReference type="ARBA" id="ARBA00057903"/>
    </source>
</evidence>
<evidence type="ECO:0000256" key="11">
    <source>
        <dbReference type="ARBA" id="ARBA00023315"/>
    </source>
</evidence>
<dbReference type="RefSeq" id="XP_001352702.3">
    <property type="nucleotide sequence ID" value="XM_001352666.3"/>
</dbReference>
<keyword evidence="7" id="KW-0808">Transferase</keyword>
<reference evidence="17" key="1">
    <citation type="submission" date="2025-08" db="UniProtKB">
        <authorList>
            <consortium name="RefSeq"/>
        </authorList>
    </citation>
    <scope>IDENTIFICATION</scope>
    <source>
        <strain evidence="17">MV-25-SWS-2005</strain>
        <tissue evidence="17">Whole body</tissue>
    </source>
</reference>
<evidence type="ECO:0000256" key="4">
    <source>
        <dbReference type="ARBA" id="ARBA00012012"/>
    </source>
</evidence>
<dbReference type="FunCoup" id="A0A6I8UB86">
    <property type="interactions" value="12"/>
</dbReference>
<feature type="chain" id="PRO_5026079514" description="Glutaminyl-peptide cyclotransferase" evidence="14">
    <location>
        <begin position="31"/>
        <end position="361"/>
    </location>
</feature>
<evidence type="ECO:0000256" key="10">
    <source>
        <dbReference type="ARBA" id="ARBA00023157"/>
    </source>
</evidence>
<keyword evidence="16" id="KW-1185">Reference proteome</keyword>
<name>A0A6I8UB86_DROPS</name>
<evidence type="ECO:0000256" key="7">
    <source>
        <dbReference type="ARBA" id="ARBA00022679"/>
    </source>
</evidence>
<dbReference type="SUPFAM" id="SSF53187">
    <property type="entry name" value="Zn-dependent exopeptidases"/>
    <property type="match status" value="1"/>
</dbReference>
<dbReference type="GO" id="GO:0008270">
    <property type="term" value="F:zinc ion binding"/>
    <property type="evidence" value="ECO:0007669"/>
    <property type="project" value="TreeGrafter"/>
</dbReference>
<comment type="similarity">
    <text evidence="3">Belongs to the glutaminyl-peptide cyclotransferase family.</text>
</comment>
<dbReference type="EC" id="2.3.2.5" evidence="4"/>
<keyword evidence="11" id="KW-0012">Acyltransferase</keyword>
<dbReference type="KEGG" id="dpo:4812200"/>
<evidence type="ECO:0000313" key="17">
    <source>
        <dbReference type="RefSeq" id="XP_001352702.3"/>
    </source>
</evidence>
<feature type="compositionally biased region" description="Low complexity" evidence="13">
    <location>
        <begin position="33"/>
        <end position="43"/>
    </location>
</feature>
<feature type="domain" description="Peptidase M28" evidence="15">
    <location>
        <begin position="113"/>
        <end position="343"/>
    </location>
</feature>
<protein>
    <recommendedName>
        <fullName evidence="5">Glutaminyl-peptide cyclotransferase</fullName>
        <ecNumber evidence="4">2.3.2.5</ecNumber>
    </recommendedName>
</protein>
<keyword evidence="10" id="KW-1015">Disulfide bond</keyword>
<sequence>MWKMELVPKSLPLIWGLFCLCLLSTDSAHAQQQQQQARAQAQAGGNIASPWSDDEAHSNRTLDSILVPRVVGSRGHQQVRDYLVQSLNGLGFQTEVDEFKQRVPVLGELTFGNVVGTINPRAQNFLALACHYDSKYFPNDPGFVGATDSAVPCAILLNTAKTLSSYLTKEFRNRSDVGLMLIFFDGEEAFKEWTNADSVYGSKHLASKLARTPSGVQAGGQAQLASRNIDRIEVLVLLDLIGARNPKFSSFYENTHGLHSSLVQIEKSLRAAGRLEGNNNMFLNRLSGGFVDDDHRPFLEENVPILHLVATPFPDTWHTPRDNAANLHWPSIRNFNRVFRNFVYEYLVRHTAPINLRFYRT</sequence>
<evidence type="ECO:0000256" key="3">
    <source>
        <dbReference type="ARBA" id="ARBA00006014"/>
    </source>
</evidence>
<evidence type="ECO:0000313" key="16">
    <source>
        <dbReference type="Proteomes" id="UP000001819"/>
    </source>
</evidence>
<feature type="region of interest" description="Disordered" evidence="13">
    <location>
        <begin position="33"/>
        <end position="56"/>
    </location>
</feature>
<dbReference type="Gene3D" id="3.40.630.10">
    <property type="entry name" value="Zn peptidases"/>
    <property type="match status" value="1"/>
</dbReference>
<comment type="function">
    <text evidence="12">Acts as a glutaminyl-peptide cyclotransferase. Responsible for the biosynthesis of pyroglutamyl peptides. Might be more efficient in the conversion of tri and tetrapeptides in vitro. Might have a relative preference for substrates containing hydrophobic amino acids in vitro.</text>
</comment>
<dbReference type="InterPro" id="IPR007484">
    <property type="entry name" value="Peptidase_M28"/>
</dbReference>
<evidence type="ECO:0000259" key="15">
    <source>
        <dbReference type="Pfam" id="PF04389"/>
    </source>
</evidence>
<dbReference type="PANTHER" id="PTHR12283:SF6">
    <property type="entry name" value="GLUTAMINYL-PEPTIDE CYCLOTRANSFERASE-RELATED"/>
    <property type="match status" value="1"/>
</dbReference>
<evidence type="ECO:0000256" key="2">
    <source>
        <dbReference type="ARBA" id="ARBA00004613"/>
    </source>
</evidence>
<dbReference type="AlphaFoldDB" id="A0A6I8UB86"/>
<dbReference type="InterPro" id="IPR037457">
    <property type="entry name" value="M28_QC"/>
</dbReference>
<dbReference type="Proteomes" id="UP000001819">
    <property type="component" value="Chromosome X"/>
</dbReference>
<dbReference type="FunFam" id="3.40.630.10:FF:000029">
    <property type="entry name" value="Glutaminyl-peptide cyclotransferase"/>
    <property type="match status" value="1"/>
</dbReference>
<dbReference type="InterPro" id="IPR040234">
    <property type="entry name" value="QC/QCL"/>
</dbReference>
<evidence type="ECO:0000256" key="6">
    <source>
        <dbReference type="ARBA" id="ARBA00022525"/>
    </source>
</evidence>
<feature type="signal peptide" evidence="14">
    <location>
        <begin position="1"/>
        <end position="30"/>
    </location>
</feature>
<evidence type="ECO:0000256" key="13">
    <source>
        <dbReference type="SAM" id="MobiDB-lite"/>
    </source>
</evidence>
<comment type="subcellular location">
    <subcellularLocation>
        <location evidence="2">Secreted</location>
    </subcellularLocation>
</comment>
<evidence type="ECO:0000256" key="14">
    <source>
        <dbReference type="SAM" id="SignalP"/>
    </source>
</evidence>
<evidence type="ECO:0000256" key="5">
    <source>
        <dbReference type="ARBA" id="ARBA00016861"/>
    </source>
</evidence>
<dbReference type="GO" id="GO:0016603">
    <property type="term" value="F:glutaminyl-peptide cyclotransferase activity"/>
    <property type="evidence" value="ECO:0007669"/>
    <property type="project" value="UniProtKB-EC"/>
</dbReference>
<dbReference type="GO" id="GO:0005576">
    <property type="term" value="C:extracellular region"/>
    <property type="evidence" value="ECO:0007669"/>
    <property type="project" value="UniProtKB-SubCell"/>
</dbReference>
<keyword evidence="14" id="KW-0732">Signal</keyword>
<accession>A0A6I8UB86</accession>
<evidence type="ECO:0000256" key="8">
    <source>
        <dbReference type="ARBA" id="ARBA00022723"/>
    </source>
</evidence>
<gene>
    <name evidence="17" type="primary">LOC4812200</name>
</gene>
<keyword evidence="6" id="KW-0964">Secreted</keyword>
<evidence type="ECO:0000256" key="9">
    <source>
        <dbReference type="ARBA" id="ARBA00022833"/>
    </source>
</evidence>
<comment type="catalytic activity">
    <reaction evidence="1">
        <text>N-terminal L-glutaminyl-[peptide] = N-terminal 5-oxo-L-prolyl-[peptide] + NH4(+)</text>
        <dbReference type="Rhea" id="RHEA:23652"/>
        <dbReference type="Rhea" id="RHEA-COMP:11736"/>
        <dbReference type="Rhea" id="RHEA-COMP:11846"/>
        <dbReference type="ChEBI" id="CHEBI:28938"/>
        <dbReference type="ChEBI" id="CHEBI:64722"/>
        <dbReference type="ChEBI" id="CHEBI:87215"/>
        <dbReference type="EC" id="2.3.2.5"/>
    </reaction>
</comment>
<evidence type="ECO:0000256" key="1">
    <source>
        <dbReference type="ARBA" id="ARBA00000001"/>
    </source>
</evidence>